<comment type="caution">
    <text evidence="1">The sequence shown here is derived from an EMBL/GenBank/DDBJ whole genome shotgun (WGS) entry which is preliminary data.</text>
</comment>
<accession>A0AAP2GTF9</accession>
<reference evidence="1 2" key="1">
    <citation type="submission" date="2021-05" db="EMBL/GenBank/DDBJ databases">
        <title>A Polyphasic approach of four new species of the genus Ohtaekwangia: Ohtaekwangia histidinii sp. nov., Ohtaekwangia cretensis sp. nov., Ohtaekwangia indiensis sp. nov., Ohtaekwangia reichenbachii sp. nov. from diverse environment.</title>
        <authorList>
            <person name="Octaviana S."/>
        </authorList>
    </citation>
    <scope>NUCLEOTIDE SEQUENCE [LARGE SCALE GENOMIC DNA]</scope>
    <source>
        <strain evidence="1 2">PWU5</strain>
    </source>
</reference>
<name>A0AAP2GTF9_9BACT</name>
<protein>
    <submittedName>
        <fullName evidence="1">Uncharacterized protein</fullName>
    </submittedName>
</protein>
<keyword evidence="2" id="KW-1185">Reference proteome</keyword>
<dbReference type="EMBL" id="JAHESE010000005">
    <property type="protein sequence ID" value="MBT1708178.1"/>
    <property type="molecule type" value="Genomic_DNA"/>
</dbReference>
<evidence type="ECO:0000313" key="2">
    <source>
        <dbReference type="Proteomes" id="UP001319080"/>
    </source>
</evidence>
<organism evidence="1 2">
    <name type="scientific">Dawidia cretensis</name>
    <dbReference type="NCBI Taxonomy" id="2782350"/>
    <lineage>
        <taxon>Bacteria</taxon>
        <taxon>Pseudomonadati</taxon>
        <taxon>Bacteroidota</taxon>
        <taxon>Cytophagia</taxon>
        <taxon>Cytophagales</taxon>
        <taxon>Chryseotaleaceae</taxon>
        <taxon>Dawidia</taxon>
    </lineage>
</organism>
<sequence length="46" mass="4532">MPGQKVQDGAFVSRGVLAVHASTDVIEKVGVNGGVPGKDATPAALS</sequence>
<evidence type="ECO:0000313" key="1">
    <source>
        <dbReference type="EMBL" id="MBT1708178.1"/>
    </source>
</evidence>
<dbReference type="AlphaFoldDB" id="A0AAP2GTF9"/>
<gene>
    <name evidence="1" type="ORF">KK062_08085</name>
</gene>
<proteinExistence type="predicted"/>
<dbReference type="Proteomes" id="UP001319080">
    <property type="component" value="Unassembled WGS sequence"/>
</dbReference>
<dbReference type="RefSeq" id="WP_254083768.1">
    <property type="nucleotide sequence ID" value="NZ_JAHESE010000005.1"/>
</dbReference>